<dbReference type="RefSeq" id="WP_132148089.1">
    <property type="nucleotide sequence ID" value="NZ_SLWR01000004.1"/>
</dbReference>
<feature type="domain" description="Amidohydrolase-related" evidence="1">
    <location>
        <begin position="54"/>
        <end position="388"/>
    </location>
</feature>
<dbReference type="PANTHER" id="PTHR43135">
    <property type="entry name" value="ALPHA-D-RIBOSE 1-METHYLPHOSPHONATE 5-TRIPHOSPHATE DIPHOSPHATASE"/>
    <property type="match status" value="1"/>
</dbReference>
<dbReference type="Gene3D" id="1.20.58.520">
    <property type="entry name" value="Amidohydrolase"/>
    <property type="match status" value="1"/>
</dbReference>
<dbReference type="Gene3D" id="2.30.40.10">
    <property type="entry name" value="Urease, subunit C, domain 1"/>
    <property type="match status" value="1"/>
</dbReference>
<dbReference type="OrthoDB" id="3514520at2"/>
<dbReference type="AlphaFoldDB" id="A0A4R2ISC0"/>
<dbReference type="SUPFAM" id="SSF51556">
    <property type="entry name" value="Metallo-dependent hydrolases"/>
    <property type="match status" value="1"/>
</dbReference>
<dbReference type="Pfam" id="PF01979">
    <property type="entry name" value="Amidohydro_1"/>
    <property type="match status" value="1"/>
</dbReference>
<dbReference type="GO" id="GO:0016810">
    <property type="term" value="F:hydrolase activity, acting on carbon-nitrogen (but not peptide) bonds"/>
    <property type="evidence" value="ECO:0007669"/>
    <property type="project" value="InterPro"/>
</dbReference>
<organism evidence="2 3">
    <name type="scientific">Kribbella antiqua</name>
    <dbReference type="NCBI Taxonomy" id="2512217"/>
    <lineage>
        <taxon>Bacteria</taxon>
        <taxon>Bacillati</taxon>
        <taxon>Actinomycetota</taxon>
        <taxon>Actinomycetes</taxon>
        <taxon>Propionibacteriales</taxon>
        <taxon>Kribbellaceae</taxon>
        <taxon>Kribbella</taxon>
    </lineage>
</organism>
<protein>
    <submittedName>
        <fullName evidence="2">Imidazolonepropionase-like amidohydrolase</fullName>
    </submittedName>
</protein>
<dbReference type="Gene3D" id="3.30.110.90">
    <property type="entry name" value="Amidohydrolase"/>
    <property type="match status" value="1"/>
</dbReference>
<accession>A0A4R2ISC0</accession>
<keyword evidence="3" id="KW-1185">Reference proteome</keyword>
<keyword evidence="2" id="KW-0378">Hydrolase</keyword>
<reference evidence="2 3" key="1">
    <citation type="journal article" date="2015" name="Stand. Genomic Sci.">
        <title>Genomic Encyclopedia of Bacterial and Archaeal Type Strains, Phase III: the genomes of soil and plant-associated and newly described type strains.</title>
        <authorList>
            <person name="Whitman W.B."/>
            <person name="Woyke T."/>
            <person name="Klenk H.P."/>
            <person name="Zhou Y."/>
            <person name="Lilburn T.G."/>
            <person name="Beck B.J."/>
            <person name="De Vos P."/>
            <person name="Vandamme P."/>
            <person name="Eisen J.A."/>
            <person name="Garrity G."/>
            <person name="Hugenholtz P."/>
            <person name="Kyrpides N.C."/>
        </authorList>
    </citation>
    <scope>NUCLEOTIDE SEQUENCE [LARGE SCALE GENOMIC DNA]</scope>
    <source>
        <strain evidence="2 3">VKM Ac-2541</strain>
    </source>
</reference>
<dbReference type="Proteomes" id="UP000295573">
    <property type="component" value="Unassembled WGS sequence"/>
</dbReference>
<sequence>MATPFTLLHARLVDRSEVLPGDCLRVVDGRIAAIGGSEIAQPGDELVDGRGLTAFPGLIDAHVHLAPGCAQLAATFGVTTLIDLFSKPEVIAHERSVEGPVCADFRSSGVGATAPGGHPTMAYAPIPYVTGPEDAKQFVADRIAEGADHLKVIYDDGSGAMMNIPTLDDPTLRALTQEAHARNLTVVAHVSTTAGAVKVVSCGVDVLAHAPSDPMSPSDIEAVAAAGVAVIATLDIVDGFNGPAGGLPLLDEPELIARMPGRWRRVLDRQSRRWMPPQPPDCAAARANTVALLRAGVRILAGTDAPNPGLVFGASLHRELAYLVRAGLTPAEALVAATNAPAEVFGLTDRGRLMIGARADLVLVDGDPLSDIAATQRIRRTWVAGRAVEPAAYAGSTAELAGVRYLGETTARIVAALREKWPGFPAPEDVRREDGELLGRVVPLTGGWMPVTVFGAALGPVTDRDTAVSTVESEGLASLGETWWARADGPDWQEAVLVEAQPDRIRLRWKDPLVAQPPAGQWYDVIDVDLSRTRPL</sequence>
<comment type="caution">
    <text evidence="2">The sequence shown here is derived from an EMBL/GenBank/DDBJ whole genome shotgun (WGS) entry which is preliminary data.</text>
</comment>
<dbReference type="PANTHER" id="PTHR43135:SF3">
    <property type="entry name" value="ALPHA-D-RIBOSE 1-METHYLPHOSPHONATE 5-TRIPHOSPHATE DIPHOSPHATASE"/>
    <property type="match status" value="1"/>
</dbReference>
<evidence type="ECO:0000313" key="2">
    <source>
        <dbReference type="EMBL" id="TCO48313.1"/>
    </source>
</evidence>
<dbReference type="InterPro" id="IPR011059">
    <property type="entry name" value="Metal-dep_hydrolase_composite"/>
</dbReference>
<dbReference type="SUPFAM" id="SSF51338">
    <property type="entry name" value="Composite domain of metallo-dependent hydrolases"/>
    <property type="match status" value="1"/>
</dbReference>
<evidence type="ECO:0000259" key="1">
    <source>
        <dbReference type="Pfam" id="PF01979"/>
    </source>
</evidence>
<gene>
    <name evidence="2" type="ORF">EV646_104130</name>
</gene>
<evidence type="ECO:0000313" key="3">
    <source>
        <dbReference type="Proteomes" id="UP000295573"/>
    </source>
</evidence>
<dbReference type="InterPro" id="IPR051781">
    <property type="entry name" value="Metallo-dep_Hydrolase"/>
</dbReference>
<dbReference type="InterPro" id="IPR032466">
    <property type="entry name" value="Metal_Hydrolase"/>
</dbReference>
<proteinExistence type="predicted"/>
<dbReference type="InterPro" id="IPR006680">
    <property type="entry name" value="Amidohydro-rel"/>
</dbReference>
<name>A0A4R2ISC0_9ACTN</name>
<dbReference type="EMBL" id="SLWR01000004">
    <property type="protein sequence ID" value="TCO48313.1"/>
    <property type="molecule type" value="Genomic_DNA"/>
</dbReference>
<dbReference type="Gene3D" id="3.40.50.10910">
    <property type="entry name" value="Amidohydrolase"/>
    <property type="match status" value="1"/>
</dbReference>